<dbReference type="GO" id="GO:0045493">
    <property type="term" value="P:xylan catabolic process"/>
    <property type="evidence" value="ECO:0007669"/>
    <property type="project" value="UniProtKB-UniPathway"/>
</dbReference>
<evidence type="ECO:0000259" key="15">
    <source>
        <dbReference type="PROSITE" id="PS50853"/>
    </source>
</evidence>
<feature type="domain" description="SLH" evidence="16">
    <location>
        <begin position="1614"/>
        <end position="1674"/>
    </location>
</feature>
<dbReference type="InterPro" id="IPR017853">
    <property type="entry name" value="GH"/>
</dbReference>
<dbReference type="PANTHER" id="PTHR31490:SF90">
    <property type="entry name" value="ENDO-1,4-BETA-XYLANASE A"/>
    <property type="match status" value="1"/>
</dbReference>
<evidence type="ECO:0000259" key="18">
    <source>
        <dbReference type="PROSITE" id="PS51760"/>
    </source>
</evidence>
<dbReference type="Gene3D" id="3.20.20.80">
    <property type="entry name" value="Glycosidases"/>
    <property type="match status" value="1"/>
</dbReference>
<dbReference type="InterPro" id="IPR031158">
    <property type="entry name" value="GH10_AS"/>
</dbReference>
<dbReference type="EMBL" id="JACHXK010000017">
    <property type="protein sequence ID" value="MBB3113203.1"/>
    <property type="molecule type" value="Genomic_DNA"/>
</dbReference>
<keyword evidence="20" id="KW-1185">Reference proteome</keyword>
<dbReference type="GO" id="GO:0030246">
    <property type="term" value="F:carbohydrate binding"/>
    <property type="evidence" value="ECO:0007669"/>
    <property type="project" value="InterPro"/>
</dbReference>
<dbReference type="Gene3D" id="2.60.40.1190">
    <property type="match status" value="1"/>
</dbReference>
<dbReference type="EC" id="3.2.1.8" evidence="12"/>
<dbReference type="PROSITE" id="PS51760">
    <property type="entry name" value="GH10_2"/>
    <property type="match status" value="1"/>
</dbReference>
<dbReference type="InterPro" id="IPR002509">
    <property type="entry name" value="NODB_dom"/>
</dbReference>
<evidence type="ECO:0000256" key="6">
    <source>
        <dbReference type="ARBA" id="ARBA00022737"/>
    </source>
</evidence>
<feature type="compositionally biased region" description="Polar residues" evidence="13">
    <location>
        <begin position="1330"/>
        <end position="1348"/>
    </location>
</feature>
<feature type="domain" description="NodB homology" evidence="17">
    <location>
        <begin position="92"/>
        <end position="229"/>
    </location>
</feature>
<dbReference type="SUPFAM" id="SSF51445">
    <property type="entry name" value="(Trans)glycosidases"/>
    <property type="match status" value="1"/>
</dbReference>
<evidence type="ECO:0000256" key="14">
    <source>
        <dbReference type="SAM" id="SignalP"/>
    </source>
</evidence>
<dbReference type="CDD" id="cd00005">
    <property type="entry name" value="CBM9_like_1"/>
    <property type="match status" value="1"/>
</dbReference>
<dbReference type="SMART" id="SM00633">
    <property type="entry name" value="Glyco_10"/>
    <property type="match status" value="1"/>
</dbReference>
<feature type="chain" id="PRO_5039158040" description="Beta-xylanase" evidence="14">
    <location>
        <begin position="32"/>
        <end position="1731"/>
    </location>
</feature>
<evidence type="ECO:0000256" key="12">
    <source>
        <dbReference type="RuleBase" id="RU361174"/>
    </source>
</evidence>
<dbReference type="InterPro" id="IPR003305">
    <property type="entry name" value="CenC_carb-bd"/>
</dbReference>
<evidence type="ECO:0000256" key="4">
    <source>
        <dbReference type="ARBA" id="ARBA00022651"/>
    </source>
</evidence>
<evidence type="ECO:0000256" key="8">
    <source>
        <dbReference type="ARBA" id="ARBA00023277"/>
    </source>
</evidence>
<accession>A0A7W5FQE7</accession>
<dbReference type="Gene3D" id="2.60.40.10">
    <property type="entry name" value="Immunoglobulins"/>
    <property type="match status" value="2"/>
</dbReference>
<sequence length="1731" mass="184815">MSRTLRKTVAGLLTAALLVPSGWLAPAAAAAAPDIPVMLYHRVVANATDDWTHTSEANFKQQMKYLSDNGYDTLSAQQYVDILEGDEAAPDKPILLTFDDATPDFVTTALPVLKQYGMQSVQFVVSDWIDGGYSMTTAQLQTLASEPSVSLQNHSKTHNGANDNAAGEIWTAAITEEQATTEITAANDYLKGITGEDPVLLAYPYGAYNANAEAAAAANGLKYAFKVGYPNQGSYAMGRHYMQRGTTLSQFAAMVGGPAPAVPSEPSQDATVVYHETFADGQGKAVRSGSAALTPVTGKAFDGNDDGAALYVSNRTNNWDAVDFKFADVGLENGTTYTVTVTGYVDADASVPAGSQAYLQTVNSYSFLAGADFAAGSAFTLTKEFTVDTSKDTALRIQSSADGAAVPFYIGDVRITEKVASGGGDEEEETPRDPALPFNTITFEDQATGGFVGRAGTETLTVSNEANHTDGGVYALKVENRTNTWHGPALRVEKYVDKGYEYKISAWVKLISPASSQLQLSTQVGSTSPSYNNLIAKTINTDDGWVQYEGTYRYTNVGDEYLTIYVESSNNSTASFYIDDVSFERTGAGPVEIEKDLTPIKNAYADDFLIGNAVSAADLEGVRLELLNMHHNVVTAENAMKPDGMQPTKGNFTFSAADTIVDKALDEGLQVHGHVLVWHQQTPAWMNTATGENGTTPLSREEALANLRTHIKTVMEHYGDKVISWDVVNEAMIDNPPNPTDWQGALRKAAWYNAIGPDYVEQAFLAAREVLDAHPDWEIKLYYNDYNEDNQNKAQAIASMVEELNDRYAEAHPGKLLVDGIGMQAHYNVNTNPDNVKLSLEKFIDLGVEVSVTELDIQAGSNGELTDKQAVAQGYLYAQLMKLYQAHADHIERVTFWGLNDATSWRSANNPLLFDRDLQAKPAYYGVIDPDKFIEEHPPATSTANQSTAKFGTPVVDGTIDAAWSSAPEIAVNRYQLAWQGATGTARTLWDNDNLYVLIQVSDAQLDKSNANAWEQDSVEIFVDQNNAKTSFYQDDDGQYRVNFDNETSFNPARIAEGFASATKVSGTNYTVEAAIPLSALTPANDAKLGFDVQINDAKDGARQSVAAWNDTTGSGYMDTSVYGVLTLTGKETEPPSAPAAPTGLTAATVNDTSARLSWTDSSHESVTYSVHRATASEGPFTEVVADLNASEWTDTGLQPGTAYYYQVKAVSGELVSEASTTVSARTLLAPVANLTASAQNHKVIHLQWDDVQPSASYAVYRSLTEDGEYSELATGLSASQYVDNAVQPSTTYYYQVVADTADNHSAPASAHATTAAKPSSPSSGLYPTPSVNPNEEPNVSPGTNGSVTIEPPVKKDNAGRVTGNVSADTLNKALEQAGPSAGGKKQVAIDVPKQADATAYELQLPASSLNGQTTYELTIHTEHGTVAVPSNMLSNMTDEVEQVSIRIAAASTDGLDAAVREQIGDRPVLELHLLAGDKALAWNNPDAPVTVSVPYTPTAEELRNPDAIVVWYIAGDGTVTAIPNGRYDAATGTVVFQTTHFSTYAVASATTAFGDLQTVPWAQQAIESMAARAVIKGTSADGFSPNASITRADFIALLVRALELKGTGNGEATFSDVPQSAYYYEELAIAQELGIATGTGDTAFQPGSGVTRQDMMVLTTRALAAAGKQVAPGGSLDAFADAASVSGYAKASAAALVQAGIVTGKNGKLAPSDTLTRAEAAVILYRVWKL</sequence>
<evidence type="ECO:0000256" key="13">
    <source>
        <dbReference type="SAM" id="MobiDB-lite"/>
    </source>
</evidence>
<evidence type="ECO:0000256" key="1">
    <source>
        <dbReference type="ARBA" id="ARBA00000681"/>
    </source>
</evidence>
<dbReference type="CDD" id="cd00063">
    <property type="entry name" value="FN3"/>
    <property type="match status" value="2"/>
</dbReference>
<feature type="domain" description="Fibronectin type-III" evidence="15">
    <location>
        <begin position="1141"/>
        <end position="1230"/>
    </location>
</feature>
<dbReference type="SUPFAM" id="SSF88713">
    <property type="entry name" value="Glycoside hydrolase/deacetylase"/>
    <property type="match status" value="1"/>
</dbReference>
<evidence type="ECO:0000256" key="2">
    <source>
        <dbReference type="ARBA" id="ARBA00004851"/>
    </source>
</evidence>
<keyword evidence="8 12" id="KW-0119">Carbohydrate metabolism</keyword>
<feature type="compositionally biased region" description="Low complexity" evidence="13">
    <location>
        <begin position="1306"/>
        <end position="1324"/>
    </location>
</feature>
<dbReference type="InterPro" id="IPR008979">
    <property type="entry name" value="Galactose-bd-like_sf"/>
</dbReference>
<keyword evidence="9 12" id="KW-0326">Glycosidase</keyword>
<evidence type="ECO:0000256" key="3">
    <source>
        <dbReference type="ARBA" id="ARBA00007495"/>
    </source>
</evidence>
<dbReference type="PROSITE" id="PS00591">
    <property type="entry name" value="GH10_1"/>
    <property type="match status" value="1"/>
</dbReference>
<comment type="similarity">
    <text evidence="3 12">Belongs to the glycosyl hydrolase 10 (cellulase F) family.</text>
</comment>
<keyword evidence="5 14" id="KW-0732">Signal</keyword>
<dbReference type="PRINTS" id="PR00134">
    <property type="entry name" value="GLHYDRLASE10"/>
</dbReference>
<dbReference type="InterPro" id="IPR001119">
    <property type="entry name" value="SLH_dom"/>
</dbReference>
<name>A0A7W5FQE7_9BACL</name>
<dbReference type="Pfam" id="PF01522">
    <property type="entry name" value="Polysacc_deac_1"/>
    <property type="match status" value="1"/>
</dbReference>
<dbReference type="InterPro" id="IPR044846">
    <property type="entry name" value="GH10"/>
</dbReference>
<dbReference type="PROSITE" id="PS51677">
    <property type="entry name" value="NODB"/>
    <property type="match status" value="1"/>
</dbReference>
<proteinExistence type="inferred from homology"/>
<evidence type="ECO:0000256" key="9">
    <source>
        <dbReference type="ARBA" id="ARBA00023295"/>
    </source>
</evidence>
<evidence type="ECO:0000313" key="19">
    <source>
        <dbReference type="EMBL" id="MBB3113203.1"/>
    </source>
</evidence>
<dbReference type="InterPro" id="IPR003961">
    <property type="entry name" value="FN3_dom"/>
</dbReference>
<feature type="region of interest" description="Disordered" evidence="13">
    <location>
        <begin position="1306"/>
        <end position="1364"/>
    </location>
</feature>
<dbReference type="SUPFAM" id="SSF49785">
    <property type="entry name" value="Galactose-binding domain-like"/>
    <property type="match status" value="2"/>
</dbReference>
<keyword evidence="6" id="KW-0677">Repeat</keyword>
<dbReference type="InterPro" id="IPR001000">
    <property type="entry name" value="GH10_dom"/>
</dbReference>
<dbReference type="UniPathway" id="UPA00114"/>
<protein>
    <recommendedName>
        <fullName evidence="12">Beta-xylanase</fullName>
        <ecNumber evidence="12">3.2.1.8</ecNumber>
    </recommendedName>
</protein>
<keyword evidence="10 12" id="KW-0624">Polysaccharide degradation</keyword>
<comment type="catalytic activity">
    <reaction evidence="1 12">
        <text>Endohydrolysis of (1-&gt;4)-beta-D-xylosidic linkages in xylans.</text>
        <dbReference type="EC" id="3.2.1.8"/>
    </reaction>
</comment>
<evidence type="ECO:0000259" key="16">
    <source>
        <dbReference type="PROSITE" id="PS51272"/>
    </source>
</evidence>
<feature type="signal peptide" evidence="14">
    <location>
        <begin position="1"/>
        <end position="31"/>
    </location>
</feature>
<dbReference type="InterPro" id="IPR011330">
    <property type="entry name" value="Glyco_hydro/deAcase_b/a-brl"/>
</dbReference>
<dbReference type="InterPro" id="IPR013783">
    <property type="entry name" value="Ig-like_fold"/>
</dbReference>
<dbReference type="PANTHER" id="PTHR31490">
    <property type="entry name" value="GLYCOSYL HYDROLASE"/>
    <property type="match status" value="1"/>
</dbReference>
<gene>
    <name evidence="19" type="ORF">FHS18_005306</name>
</gene>
<comment type="pathway">
    <text evidence="2">Glycan degradation; xylan degradation.</text>
</comment>
<evidence type="ECO:0000259" key="17">
    <source>
        <dbReference type="PROSITE" id="PS51677"/>
    </source>
</evidence>
<dbReference type="Gene3D" id="2.60.120.260">
    <property type="entry name" value="Galactose-binding domain-like"/>
    <property type="match status" value="2"/>
</dbReference>
<feature type="domain" description="Fibronectin type-III" evidence="15">
    <location>
        <begin position="1231"/>
        <end position="1320"/>
    </location>
</feature>
<dbReference type="SUPFAM" id="SSF49265">
    <property type="entry name" value="Fibronectin type III"/>
    <property type="match status" value="1"/>
</dbReference>
<dbReference type="InterPro" id="IPR036116">
    <property type="entry name" value="FN3_sf"/>
</dbReference>
<dbReference type="Pfam" id="PF00395">
    <property type="entry name" value="SLH"/>
    <property type="match status" value="3"/>
</dbReference>
<feature type="active site" description="Nucleophile" evidence="11">
    <location>
        <position position="854"/>
    </location>
</feature>
<dbReference type="Pfam" id="PF00041">
    <property type="entry name" value="fn3"/>
    <property type="match status" value="1"/>
</dbReference>
<feature type="domain" description="SLH" evidence="16">
    <location>
        <begin position="1550"/>
        <end position="1613"/>
    </location>
</feature>
<dbReference type="SMART" id="SM00060">
    <property type="entry name" value="FN3"/>
    <property type="match status" value="2"/>
</dbReference>
<dbReference type="Pfam" id="PF00331">
    <property type="entry name" value="Glyco_hydro_10"/>
    <property type="match status" value="1"/>
</dbReference>
<keyword evidence="7 12" id="KW-0378">Hydrolase</keyword>
<feature type="domain" description="SLH" evidence="16">
    <location>
        <begin position="1677"/>
        <end position="1731"/>
    </location>
</feature>
<evidence type="ECO:0000256" key="10">
    <source>
        <dbReference type="ARBA" id="ARBA00023326"/>
    </source>
</evidence>
<dbReference type="Pfam" id="PF06452">
    <property type="entry name" value="CBM9_1"/>
    <property type="match status" value="1"/>
</dbReference>
<organism evidence="19 20">
    <name type="scientific">Paenibacillus phyllosphaerae</name>
    <dbReference type="NCBI Taxonomy" id="274593"/>
    <lineage>
        <taxon>Bacteria</taxon>
        <taxon>Bacillati</taxon>
        <taxon>Bacillota</taxon>
        <taxon>Bacilli</taxon>
        <taxon>Bacillales</taxon>
        <taxon>Paenibacillaceae</taxon>
        <taxon>Paenibacillus</taxon>
    </lineage>
</organism>
<dbReference type="RefSeq" id="WP_246427913.1">
    <property type="nucleotide sequence ID" value="NZ_JACHXK010000017.1"/>
</dbReference>
<evidence type="ECO:0000256" key="7">
    <source>
        <dbReference type="ARBA" id="ARBA00022801"/>
    </source>
</evidence>
<evidence type="ECO:0000313" key="20">
    <source>
        <dbReference type="Proteomes" id="UP000570361"/>
    </source>
</evidence>
<keyword evidence="4 19" id="KW-0858">Xylan degradation</keyword>
<dbReference type="Pfam" id="PF02018">
    <property type="entry name" value="CBM_4_9"/>
    <property type="match status" value="1"/>
</dbReference>
<evidence type="ECO:0000256" key="11">
    <source>
        <dbReference type="PROSITE-ProRule" id="PRU10061"/>
    </source>
</evidence>
<comment type="caution">
    <text evidence="19">The sequence shown here is derived from an EMBL/GenBank/DDBJ whole genome shotgun (WGS) entry which is preliminary data.</text>
</comment>
<dbReference type="GO" id="GO:0016810">
    <property type="term" value="F:hydrolase activity, acting on carbon-nitrogen (but not peptide) bonds"/>
    <property type="evidence" value="ECO:0007669"/>
    <property type="project" value="InterPro"/>
</dbReference>
<dbReference type="Proteomes" id="UP000570361">
    <property type="component" value="Unassembled WGS sequence"/>
</dbReference>
<dbReference type="SUPFAM" id="SSF49344">
    <property type="entry name" value="CBD9-like"/>
    <property type="match status" value="1"/>
</dbReference>
<dbReference type="CDD" id="cd10918">
    <property type="entry name" value="CE4_NodB_like_5s_6s"/>
    <property type="match status" value="1"/>
</dbReference>
<dbReference type="PROSITE" id="PS50853">
    <property type="entry name" value="FN3"/>
    <property type="match status" value="2"/>
</dbReference>
<dbReference type="GO" id="GO:0031176">
    <property type="term" value="F:endo-1,4-beta-xylanase activity"/>
    <property type="evidence" value="ECO:0007669"/>
    <property type="project" value="UniProtKB-EC"/>
</dbReference>
<dbReference type="Gene3D" id="3.20.20.370">
    <property type="entry name" value="Glycoside hydrolase/deacetylase"/>
    <property type="match status" value="1"/>
</dbReference>
<feature type="domain" description="GH10" evidence="18">
    <location>
        <begin position="594"/>
        <end position="930"/>
    </location>
</feature>
<reference evidence="19 20" key="1">
    <citation type="submission" date="2020-08" db="EMBL/GenBank/DDBJ databases">
        <title>Genomic Encyclopedia of Type Strains, Phase III (KMG-III): the genomes of soil and plant-associated and newly described type strains.</title>
        <authorList>
            <person name="Whitman W."/>
        </authorList>
    </citation>
    <scope>NUCLEOTIDE SEQUENCE [LARGE SCALE GENOMIC DNA]</scope>
    <source>
        <strain evidence="19 20">CECT 5862</strain>
    </source>
</reference>
<dbReference type="InterPro" id="IPR010502">
    <property type="entry name" value="Carb-bd_dom_fam9"/>
</dbReference>
<evidence type="ECO:0000256" key="5">
    <source>
        <dbReference type="ARBA" id="ARBA00022729"/>
    </source>
</evidence>
<dbReference type="PROSITE" id="PS51272">
    <property type="entry name" value="SLH"/>
    <property type="match status" value="3"/>
</dbReference>